<dbReference type="Proteomes" id="UP001338137">
    <property type="component" value="Unassembled WGS sequence"/>
</dbReference>
<keyword evidence="3" id="KW-1185">Reference proteome</keyword>
<dbReference type="Gene3D" id="3.30.1340.10">
    <property type="entry name" value="HPr-like"/>
    <property type="match status" value="1"/>
</dbReference>
<evidence type="ECO:0000313" key="2">
    <source>
        <dbReference type="EMBL" id="MEC0227152.1"/>
    </source>
</evidence>
<gene>
    <name evidence="2" type="ORF">P4I72_08455</name>
</gene>
<accession>A0ABU6FZ60</accession>
<comment type="caution">
    <text evidence="2">The sequence shown here is derived from an EMBL/GenBank/DDBJ whole genome shotgun (WGS) entry which is preliminary data.</text>
</comment>
<dbReference type="PROSITE" id="PS51350">
    <property type="entry name" value="PTS_HPR_DOM"/>
    <property type="match status" value="1"/>
</dbReference>
<name>A0ABU6FZ60_9BACL</name>
<dbReference type="RefSeq" id="WP_326071530.1">
    <property type="nucleotide sequence ID" value="NZ_JARLKY010000018.1"/>
</dbReference>
<reference evidence="2 3" key="1">
    <citation type="submission" date="2023-03" db="EMBL/GenBank/DDBJ databases">
        <title>Bacillus Genome Sequencing.</title>
        <authorList>
            <person name="Dunlap C."/>
        </authorList>
    </citation>
    <scope>NUCLEOTIDE SEQUENCE [LARGE SCALE GENOMIC DNA]</scope>
    <source>
        <strain evidence="2 3">BD-533</strain>
    </source>
</reference>
<proteinExistence type="predicted"/>
<organism evidence="2 3">
    <name type="scientific">Paenibacillus alba</name>
    <dbReference type="NCBI Taxonomy" id="1197127"/>
    <lineage>
        <taxon>Bacteria</taxon>
        <taxon>Bacillati</taxon>
        <taxon>Bacillota</taxon>
        <taxon>Bacilli</taxon>
        <taxon>Bacillales</taxon>
        <taxon>Paenibacillaceae</taxon>
        <taxon>Paenibacillus</taxon>
    </lineage>
</organism>
<dbReference type="SUPFAM" id="SSF55594">
    <property type="entry name" value="HPr-like"/>
    <property type="match status" value="1"/>
</dbReference>
<dbReference type="InterPro" id="IPR035895">
    <property type="entry name" value="HPr-like_sf"/>
</dbReference>
<protein>
    <submittedName>
        <fullName evidence="2">HPr family phosphocarrier protein</fullName>
    </submittedName>
</protein>
<dbReference type="EMBL" id="JARLKY010000018">
    <property type="protein sequence ID" value="MEC0227152.1"/>
    <property type="molecule type" value="Genomic_DNA"/>
</dbReference>
<sequence length="87" mass="10035">MRVHEFIIGRDLQRSDLSEISAKSSHFIADITIDFELEHKSFHVDVKSLLGMLLVPIKAGTSIRLLTRGKDEEEAMHFIFALFESYR</sequence>
<dbReference type="InterPro" id="IPR000032">
    <property type="entry name" value="HPr-like"/>
</dbReference>
<evidence type="ECO:0000313" key="3">
    <source>
        <dbReference type="Proteomes" id="UP001338137"/>
    </source>
</evidence>
<feature type="domain" description="HPr" evidence="1">
    <location>
        <begin position="1"/>
        <end position="87"/>
    </location>
</feature>
<dbReference type="Pfam" id="PF00381">
    <property type="entry name" value="PTS-HPr"/>
    <property type="match status" value="1"/>
</dbReference>
<evidence type="ECO:0000259" key="1">
    <source>
        <dbReference type="PROSITE" id="PS51350"/>
    </source>
</evidence>